<protein>
    <recommendedName>
        <fullName evidence="2">Regulatory protein zeste</fullName>
    </recommendedName>
</protein>
<feature type="compositionally biased region" description="Basic and acidic residues" evidence="5">
    <location>
        <begin position="277"/>
        <end position="287"/>
    </location>
</feature>
<evidence type="ECO:0000256" key="2">
    <source>
        <dbReference type="ARBA" id="ARBA00016807"/>
    </source>
</evidence>
<dbReference type="EMBL" id="JAWZYT010003288">
    <property type="protein sequence ID" value="KAK4299163.1"/>
    <property type="molecule type" value="Genomic_DNA"/>
</dbReference>
<evidence type="ECO:0000256" key="1">
    <source>
        <dbReference type="ARBA" id="ARBA00011764"/>
    </source>
</evidence>
<gene>
    <name evidence="7" type="ORF">Pmani_028540</name>
</gene>
<evidence type="ECO:0000313" key="8">
    <source>
        <dbReference type="Proteomes" id="UP001292094"/>
    </source>
</evidence>
<comment type="subunit">
    <text evidence="1">Self-associates forming complexes of several hundred monomers.</text>
</comment>
<feature type="compositionally biased region" description="Basic and acidic residues" evidence="5">
    <location>
        <begin position="22"/>
        <end position="35"/>
    </location>
</feature>
<name>A0AAE1TUT0_9EUCA</name>
<comment type="caution">
    <text evidence="7">The sequence shown here is derived from an EMBL/GenBank/DDBJ whole genome shotgun (WGS) entry which is preliminary data.</text>
</comment>
<evidence type="ECO:0000313" key="7">
    <source>
        <dbReference type="EMBL" id="KAK4299163.1"/>
    </source>
</evidence>
<reference evidence="7" key="1">
    <citation type="submission" date="2023-11" db="EMBL/GenBank/DDBJ databases">
        <title>Genome assemblies of two species of porcelain crab, Petrolisthes cinctipes and Petrolisthes manimaculis (Anomura: Porcellanidae).</title>
        <authorList>
            <person name="Angst P."/>
        </authorList>
    </citation>
    <scope>NUCLEOTIDE SEQUENCE</scope>
    <source>
        <strain evidence="7">PB745_02</strain>
        <tissue evidence="7">Gill</tissue>
    </source>
</reference>
<comment type="function">
    <text evidence="3">Involved in transvection phenomena (= synapsis-dependent gene expression), where the synaptic pairing of chromosomes carrying genes with which zeste interacts influences the expression of these genes. Zeste binds to DNA and stimulates transcription from a nearby promoter.</text>
</comment>
<feature type="compositionally biased region" description="Acidic residues" evidence="5">
    <location>
        <begin position="50"/>
        <end position="69"/>
    </location>
</feature>
<accession>A0AAE1TUT0</accession>
<organism evidence="7 8">
    <name type="scientific">Petrolisthes manimaculis</name>
    <dbReference type="NCBI Taxonomy" id="1843537"/>
    <lineage>
        <taxon>Eukaryota</taxon>
        <taxon>Metazoa</taxon>
        <taxon>Ecdysozoa</taxon>
        <taxon>Arthropoda</taxon>
        <taxon>Crustacea</taxon>
        <taxon>Multicrustacea</taxon>
        <taxon>Malacostraca</taxon>
        <taxon>Eumalacostraca</taxon>
        <taxon>Eucarida</taxon>
        <taxon>Decapoda</taxon>
        <taxon>Pleocyemata</taxon>
        <taxon>Anomura</taxon>
        <taxon>Galatheoidea</taxon>
        <taxon>Porcellanidae</taxon>
        <taxon>Petrolisthes</taxon>
    </lineage>
</organism>
<proteinExistence type="predicted"/>
<evidence type="ECO:0000256" key="5">
    <source>
        <dbReference type="SAM" id="MobiDB-lite"/>
    </source>
</evidence>
<feature type="region of interest" description="Disordered" evidence="5">
    <location>
        <begin position="1"/>
        <end position="92"/>
    </location>
</feature>
<feature type="compositionally biased region" description="Low complexity" evidence="5">
    <location>
        <begin position="378"/>
        <end position="397"/>
    </location>
</feature>
<dbReference type="AlphaFoldDB" id="A0AAE1TUT0"/>
<evidence type="ECO:0000256" key="4">
    <source>
        <dbReference type="SAM" id="Coils"/>
    </source>
</evidence>
<dbReference type="InterPro" id="IPR028002">
    <property type="entry name" value="Myb_DNA-bind_5"/>
</dbReference>
<feature type="domain" description="Myb/SANT-like DNA-binding" evidence="6">
    <location>
        <begin position="148"/>
        <end position="218"/>
    </location>
</feature>
<sequence length="541" mass="59900">MEEQGTERSSSPSGSEEVDSDGDSKHGDGVENGKDSDDENEENGKANESQSEDSDDSGGEEEEEEEEGSDNSAKSSENFKSEPGNKCNYVKDNDGMADESYEGYDMDGDCYPLADLPLEVITTVEPTIVAYPVLKNMSNGVLTHRNIFTEFERSVLVNIINKYRNIVDTRSRTREIYLEKQSVWQQIVEEYNGTENIMVRTEKELRKCWDNMKYRAKQAEKVVKEEIKLEEDGVDIKMEPPEHNFNNFTSEYEGGGGVEESSWSGQIGEGVLEEEREPALKRARQESPKLSSLLLAGPHKRSPSKKSGLGKSVTGTSHKSSTVVPGHYSLLEGTKTHHVKKKSQPMTMLNMAALSEIPILPKGLASCLSITNIPNPVSAASQGRSSVSPSSPPISTAMKPMPSLKKMVLGKQQSSGSKNSNLRNSKKSNGLSSKSRGHRSSYHNSLGADPSLTPRAISPTPVEAESERIDQEMEHSLNTRLATQRLEQERKEHVLRMKLLEKELQAHTHQSQYWSLKLKLLRTGRENVTLGISPATNGDID</sequence>
<feature type="compositionally biased region" description="Polar residues" evidence="5">
    <location>
        <begin position="313"/>
        <end position="323"/>
    </location>
</feature>
<feature type="region of interest" description="Disordered" evidence="5">
    <location>
        <begin position="275"/>
        <end position="324"/>
    </location>
</feature>
<keyword evidence="4" id="KW-0175">Coiled coil</keyword>
<keyword evidence="8" id="KW-1185">Reference proteome</keyword>
<feature type="coiled-coil region" evidence="4">
    <location>
        <begin position="483"/>
        <end position="510"/>
    </location>
</feature>
<dbReference type="Proteomes" id="UP001292094">
    <property type="component" value="Unassembled WGS sequence"/>
</dbReference>
<dbReference type="Pfam" id="PF13873">
    <property type="entry name" value="Myb_DNA-bind_5"/>
    <property type="match status" value="1"/>
</dbReference>
<evidence type="ECO:0000256" key="3">
    <source>
        <dbReference type="ARBA" id="ARBA00025466"/>
    </source>
</evidence>
<feature type="region of interest" description="Disordered" evidence="5">
    <location>
        <begin position="377"/>
        <end position="468"/>
    </location>
</feature>
<evidence type="ECO:0000259" key="6">
    <source>
        <dbReference type="Pfam" id="PF13873"/>
    </source>
</evidence>
<feature type="compositionally biased region" description="Low complexity" evidence="5">
    <location>
        <begin position="414"/>
        <end position="434"/>
    </location>
</feature>